<feature type="region of interest" description="Disordered" evidence="1">
    <location>
        <begin position="1"/>
        <end position="23"/>
    </location>
</feature>
<organism evidence="2 3">
    <name type="scientific">Portunus trituberculatus</name>
    <name type="common">Swimming crab</name>
    <name type="synonym">Neptunus trituberculatus</name>
    <dbReference type="NCBI Taxonomy" id="210409"/>
    <lineage>
        <taxon>Eukaryota</taxon>
        <taxon>Metazoa</taxon>
        <taxon>Ecdysozoa</taxon>
        <taxon>Arthropoda</taxon>
        <taxon>Crustacea</taxon>
        <taxon>Multicrustacea</taxon>
        <taxon>Malacostraca</taxon>
        <taxon>Eumalacostraca</taxon>
        <taxon>Eucarida</taxon>
        <taxon>Decapoda</taxon>
        <taxon>Pleocyemata</taxon>
        <taxon>Brachyura</taxon>
        <taxon>Eubrachyura</taxon>
        <taxon>Portunoidea</taxon>
        <taxon>Portunidae</taxon>
        <taxon>Portuninae</taxon>
        <taxon>Portunus</taxon>
    </lineage>
</organism>
<protein>
    <submittedName>
        <fullName evidence="2">Uncharacterized protein</fullName>
    </submittedName>
</protein>
<dbReference type="Proteomes" id="UP000324222">
    <property type="component" value="Unassembled WGS sequence"/>
</dbReference>
<evidence type="ECO:0000313" key="2">
    <source>
        <dbReference type="EMBL" id="MPD06973.1"/>
    </source>
</evidence>
<keyword evidence="3" id="KW-1185">Reference proteome</keyword>
<evidence type="ECO:0000256" key="1">
    <source>
        <dbReference type="SAM" id="MobiDB-lite"/>
    </source>
</evidence>
<sequence length="89" mass="9774">MFSGLDGQRSGAMPVECGEGHRGQEERHLKQGWIGGKGIVARQGLGVVTVVAGFSRSAHNITRIMYLLDAGRMSLDTPRKLWLRLTLLK</sequence>
<gene>
    <name evidence="2" type="ORF">E2C01_102812</name>
</gene>
<proteinExistence type="predicted"/>
<reference evidence="2 3" key="1">
    <citation type="submission" date="2019-05" db="EMBL/GenBank/DDBJ databases">
        <title>Another draft genome of Portunus trituberculatus and its Hox gene families provides insights of decapod evolution.</title>
        <authorList>
            <person name="Jeong J.-H."/>
            <person name="Song I."/>
            <person name="Kim S."/>
            <person name="Choi T."/>
            <person name="Kim D."/>
            <person name="Ryu S."/>
            <person name="Kim W."/>
        </authorList>
    </citation>
    <scope>NUCLEOTIDE SEQUENCE [LARGE SCALE GENOMIC DNA]</scope>
    <source>
        <tissue evidence="2">Muscle</tissue>
    </source>
</reference>
<dbReference type="AlphaFoldDB" id="A0A5B7KE74"/>
<accession>A0A5B7KE74</accession>
<comment type="caution">
    <text evidence="2">The sequence shown here is derived from an EMBL/GenBank/DDBJ whole genome shotgun (WGS) entry which is preliminary data.</text>
</comment>
<dbReference type="EMBL" id="VSRR010153934">
    <property type="protein sequence ID" value="MPD06973.1"/>
    <property type="molecule type" value="Genomic_DNA"/>
</dbReference>
<name>A0A5B7KE74_PORTR</name>
<evidence type="ECO:0000313" key="3">
    <source>
        <dbReference type="Proteomes" id="UP000324222"/>
    </source>
</evidence>